<protein>
    <submittedName>
        <fullName evidence="3">Uncharacterized protein</fullName>
    </submittedName>
</protein>
<dbReference type="AlphaFoldDB" id="A0A0B1P5A6"/>
<keyword evidence="4" id="KW-1185">Reference proteome</keyword>
<keyword evidence="2" id="KW-0378">Hydrolase</keyword>
<reference evidence="3 4" key="1">
    <citation type="journal article" date="2014" name="BMC Genomics">
        <title>Adaptive genomic structural variation in the grape powdery mildew pathogen, Erysiphe necator.</title>
        <authorList>
            <person name="Jones L."/>
            <person name="Riaz S."/>
            <person name="Morales-Cruz A."/>
            <person name="Amrine K.C."/>
            <person name="McGuire B."/>
            <person name="Gubler W.D."/>
            <person name="Walker M.A."/>
            <person name="Cantu D."/>
        </authorList>
    </citation>
    <scope>NUCLEOTIDE SEQUENCE [LARGE SCALE GENOMIC DNA]</scope>
    <source>
        <strain evidence="4">c</strain>
    </source>
</reference>
<dbReference type="GO" id="GO:0004540">
    <property type="term" value="F:RNA nuclease activity"/>
    <property type="evidence" value="ECO:0007669"/>
    <property type="project" value="InterPro"/>
</dbReference>
<keyword evidence="1" id="KW-0540">Nuclease</keyword>
<sequence length="361" mass="41280">MELSSTSDVTNGYQCSHEFISDELLQDALKIALEATGKRSIYPAPYRGNLFPENDEYKIWPIMKNGKLYRSGSANIGIYFIIYDKQGELKEAVVRGFNNNFIRCMRTRKAPTAPASDPLNKLFVPASKQGYMCGRAFFEDKHLQEVAEIARGFSSNDKLKTKFKKMRFPIERNGELFNRPYLLFPIVRFGKFYGKGNSGWYRVALEVNYKVICAAMIIDGNLKPCEKTTIKGKIQHDTSDYLCGKRVFPNEVLLRSTEEACVKMNGYYNNFYPASYSGPSYGPEGPYYTYPIIENHQDRLRAGQYRVVINASCEFLGALTKYNYGSETRLVKCHRLEDNPNMKFMPVDLNESISEHPILLG</sequence>
<evidence type="ECO:0000313" key="4">
    <source>
        <dbReference type="Proteomes" id="UP000030854"/>
    </source>
</evidence>
<dbReference type="GO" id="GO:0016787">
    <property type="term" value="F:hydrolase activity"/>
    <property type="evidence" value="ECO:0007669"/>
    <property type="project" value="UniProtKB-KW"/>
</dbReference>
<proteinExistence type="predicted"/>
<dbReference type="HOGENOM" id="CLU_029060_0_0_1"/>
<organism evidence="3 4">
    <name type="scientific">Uncinula necator</name>
    <name type="common">Grape powdery mildew</name>
    <dbReference type="NCBI Taxonomy" id="52586"/>
    <lineage>
        <taxon>Eukaryota</taxon>
        <taxon>Fungi</taxon>
        <taxon>Dikarya</taxon>
        <taxon>Ascomycota</taxon>
        <taxon>Pezizomycotina</taxon>
        <taxon>Leotiomycetes</taxon>
        <taxon>Erysiphales</taxon>
        <taxon>Erysiphaceae</taxon>
        <taxon>Erysiphe</taxon>
    </lineage>
</organism>
<dbReference type="Gene3D" id="3.10.450.30">
    <property type="entry name" value="Microbial ribonucleases"/>
    <property type="match status" value="2"/>
</dbReference>
<evidence type="ECO:0000256" key="1">
    <source>
        <dbReference type="ARBA" id="ARBA00022722"/>
    </source>
</evidence>
<dbReference type="EMBL" id="JNVN01002007">
    <property type="protein sequence ID" value="KHJ32530.1"/>
    <property type="molecule type" value="Genomic_DNA"/>
</dbReference>
<gene>
    <name evidence="3" type="ORF">EV44_g5999</name>
</gene>
<comment type="caution">
    <text evidence="3">The sequence shown here is derived from an EMBL/GenBank/DDBJ whole genome shotgun (WGS) entry which is preliminary data.</text>
</comment>
<dbReference type="Proteomes" id="UP000030854">
    <property type="component" value="Unassembled WGS sequence"/>
</dbReference>
<dbReference type="STRING" id="52586.A0A0B1P5A6"/>
<dbReference type="SUPFAM" id="SSF53933">
    <property type="entry name" value="Microbial ribonucleases"/>
    <property type="match status" value="2"/>
</dbReference>
<evidence type="ECO:0000256" key="2">
    <source>
        <dbReference type="ARBA" id="ARBA00022801"/>
    </source>
</evidence>
<name>A0A0B1P5A6_UNCNE</name>
<accession>A0A0B1P5A6</accession>
<evidence type="ECO:0000313" key="3">
    <source>
        <dbReference type="EMBL" id="KHJ32530.1"/>
    </source>
</evidence>
<dbReference type="GO" id="GO:0003723">
    <property type="term" value="F:RNA binding"/>
    <property type="evidence" value="ECO:0007669"/>
    <property type="project" value="InterPro"/>
</dbReference>
<dbReference type="InterPro" id="IPR016191">
    <property type="entry name" value="Ribonuclease/ribotoxin"/>
</dbReference>